<feature type="domain" description="Histidine kinase" evidence="12">
    <location>
        <begin position="126"/>
        <end position="332"/>
    </location>
</feature>
<keyword evidence="10 11" id="KW-0472">Membrane</keyword>
<dbReference type="SMART" id="SM00387">
    <property type="entry name" value="HATPase_c"/>
    <property type="match status" value="1"/>
</dbReference>
<proteinExistence type="predicted"/>
<keyword evidence="4" id="KW-1003">Cell membrane</keyword>
<dbReference type="InterPro" id="IPR005467">
    <property type="entry name" value="His_kinase_dom"/>
</dbReference>
<evidence type="ECO:0000256" key="2">
    <source>
        <dbReference type="ARBA" id="ARBA00004651"/>
    </source>
</evidence>
<dbReference type="InterPro" id="IPR003594">
    <property type="entry name" value="HATPase_dom"/>
</dbReference>
<evidence type="ECO:0000256" key="7">
    <source>
        <dbReference type="ARBA" id="ARBA00022777"/>
    </source>
</evidence>
<dbReference type="GO" id="GO:0000155">
    <property type="term" value="F:phosphorelay sensor kinase activity"/>
    <property type="evidence" value="ECO:0007669"/>
    <property type="project" value="TreeGrafter"/>
</dbReference>
<keyword evidence="9" id="KW-0902">Two-component regulatory system</keyword>
<dbReference type="RefSeq" id="WP_201309502.1">
    <property type="nucleotide sequence ID" value="NZ_BLYI01000002.1"/>
</dbReference>
<dbReference type="EMBL" id="BLYI01000002">
    <property type="protein sequence ID" value="GFO83682.1"/>
    <property type="molecule type" value="Genomic_DNA"/>
</dbReference>
<accession>A0A916Q3G6</accession>
<evidence type="ECO:0000256" key="10">
    <source>
        <dbReference type="ARBA" id="ARBA00023136"/>
    </source>
</evidence>
<dbReference type="InterPro" id="IPR036890">
    <property type="entry name" value="HATPase_C_sf"/>
</dbReference>
<dbReference type="GO" id="GO:0016036">
    <property type="term" value="P:cellular response to phosphate starvation"/>
    <property type="evidence" value="ECO:0007669"/>
    <property type="project" value="TreeGrafter"/>
</dbReference>
<dbReference type="Pfam" id="PF02518">
    <property type="entry name" value="HATPase_c"/>
    <property type="match status" value="1"/>
</dbReference>
<evidence type="ECO:0000313" key="14">
    <source>
        <dbReference type="Proteomes" id="UP000613208"/>
    </source>
</evidence>
<dbReference type="Gene3D" id="3.30.565.10">
    <property type="entry name" value="Histidine kinase-like ATPase, C-terminal domain"/>
    <property type="match status" value="1"/>
</dbReference>
<feature type="transmembrane region" description="Helical" evidence="11">
    <location>
        <begin position="37"/>
        <end position="58"/>
    </location>
</feature>
<gene>
    <name evidence="13" type="ORF">ANBU17_00290</name>
</gene>
<evidence type="ECO:0000256" key="8">
    <source>
        <dbReference type="ARBA" id="ARBA00022989"/>
    </source>
</evidence>
<reference evidence="13" key="1">
    <citation type="submission" date="2020-06" db="EMBL/GenBank/DDBJ databases">
        <title>Characterization of fructooligosaccharide metabolism and fructooligosaccharide-degrading enzymes in human commensal butyrate producers.</title>
        <authorList>
            <person name="Tanno H."/>
            <person name="Fujii T."/>
            <person name="Hirano K."/>
            <person name="Maeno S."/>
            <person name="Tonozuka T."/>
            <person name="Sakamoto M."/>
            <person name="Ohkuma M."/>
            <person name="Tochio T."/>
            <person name="Endo A."/>
        </authorList>
    </citation>
    <scope>NUCLEOTIDE SEQUENCE</scope>
    <source>
        <strain evidence="13">JCM 17466</strain>
    </source>
</reference>
<dbReference type="AlphaFoldDB" id="A0A916Q3G6"/>
<dbReference type="InterPro" id="IPR050351">
    <property type="entry name" value="BphY/WalK/GraS-like"/>
</dbReference>
<keyword evidence="7 13" id="KW-0418">Kinase</keyword>
<keyword evidence="6 11" id="KW-0812">Transmembrane</keyword>
<evidence type="ECO:0000256" key="9">
    <source>
        <dbReference type="ARBA" id="ARBA00023012"/>
    </source>
</evidence>
<feature type="transmembrane region" description="Helical" evidence="11">
    <location>
        <begin position="12"/>
        <end position="31"/>
    </location>
</feature>
<keyword evidence="14" id="KW-1185">Reference proteome</keyword>
<dbReference type="PANTHER" id="PTHR45453">
    <property type="entry name" value="PHOSPHATE REGULON SENSOR PROTEIN PHOR"/>
    <property type="match status" value="1"/>
</dbReference>
<dbReference type="Proteomes" id="UP000613208">
    <property type="component" value="Unassembled WGS sequence"/>
</dbReference>
<evidence type="ECO:0000313" key="13">
    <source>
        <dbReference type="EMBL" id="GFO83682.1"/>
    </source>
</evidence>
<comment type="subcellular location">
    <subcellularLocation>
        <location evidence="2">Cell membrane</location>
        <topology evidence="2">Multi-pass membrane protein</topology>
    </subcellularLocation>
</comment>
<organism evidence="13 14">
    <name type="scientific">Anaerostipes butyraticus</name>
    <dbReference type="NCBI Taxonomy" id="645466"/>
    <lineage>
        <taxon>Bacteria</taxon>
        <taxon>Bacillati</taxon>
        <taxon>Bacillota</taxon>
        <taxon>Clostridia</taxon>
        <taxon>Lachnospirales</taxon>
        <taxon>Lachnospiraceae</taxon>
        <taxon>Anaerostipes</taxon>
    </lineage>
</organism>
<dbReference type="PROSITE" id="PS50109">
    <property type="entry name" value="HIS_KIN"/>
    <property type="match status" value="1"/>
</dbReference>
<evidence type="ECO:0000256" key="4">
    <source>
        <dbReference type="ARBA" id="ARBA00022475"/>
    </source>
</evidence>
<evidence type="ECO:0000256" key="1">
    <source>
        <dbReference type="ARBA" id="ARBA00000085"/>
    </source>
</evidence>
<dbReference type="EC" id="2.7.13.3" evidence="3"/>
<comment type="caution">
    <text evidence="13">The sequence shown here is derived from an EMBL/GenBank/DDBJ whole genome shotgun (WGS) entry which is preliminary data.</text>
</comment>
<dbReference type="GO" id="GO:0004721">
    <property type="term" value="F:phosphoprotein phosphatase activity"/>
    <property type="evidence" value="ECO:0007669"/>
    <property type="project" value="TreeGrafter"/>
</dbReference>
<evidence type="ECO:0000256" key="3">
    <source>
        <dbReference type="ARBA" id="ARBA00012438"/>
    </source>
</evidence>
<evidence type="ECO:0000259" key="12">
    <source>
        <dbReference type="PROSITE" id="PS50109"/>
    </source>
</evidence>
<keyword evidence="5" id="KW-0808">Transferase</keyword>
<evidence type="ECO:0000256" key="5">
    <source>
        <dbReference type="ARBA" id="ARBA00022679"/>
    </source>
</evidence>
<keyword evidence="8 11" id="KW-1133">Transmembrane helix</keyword>
<dbReference type="GO" id="GO:0005886">
    <property type="term" value="C:plasma membrane"/>
    <property type="evidence" value="ECO:0007669"/>
    <property type="project" value="UniProtKB-SubCell"/>
</dbReference>
<dbReference type="PANTHER" id="PTHR45453:SF2">
    <property type="entry name" value="HISTIDINE KINASE"/>
    <property type="match status" value="1"/>
</dbReference>
<evidence type="ECO:0000256" key="6">
    <source>
        <dbReference type="ARBA" id="ARBA00022692"/>
    </source>
</evidence>
<comment type="catalytic activity">
    <reaction evidence="1">
        <text>ATP + protein L-histidine = ADP + protein N-phospho-L-histidine.</text>
        <dbReference type="EC" id="2.7.13.3"/>
    </reaction>
</comment>
<name>A0A916Q3G6_9FIRM</name>
<evidence type="ECO:0000256" key="11">
    <source>
        <dbReference type="SAM" id="Phobius"/>
    </source>
</evidence>
<protein>
    <recommendedName>
        <fullName evidence="3">histidine kinase</fullName>
        <ecNumber evidence="3">2.7.13.3</ecNumber>
    </recommendedName>
</protein>
<sequence>MTVREYVKDYKMNFILQILFFVILIFILLTLNLDTFAVIYIACIGILCMLIAAVYDYMRKRRFYHDLKQYFGTMDHKYLISEMLGKPEFMEGKMFWNYMQDICKDANDELLNYKRQSAEYREYIEMWIHEVKTPVAAMKLIAENHPDERMKQMAEEVEKVDYYLDQALYYARSSGVEKDYMVKELNIKEVVEKVLRTNARLLIKSKVRVRMENLEKTIYSDEKWIEFILKQIIINAVKYRREGDCQIEFRERELSEQVILEITDNGIGISPRDLPKVTQKGYTGTTGRKYAKSTGMGLYLCSCLSRKLGLHFSIESEEGAWTKVRIGFPRNSMTFLKKEE</sequence>
<dbReference type="SUPFAM" id="SSF55874">
    <property type="entry name" value="ATPase domain of HSP90 chaperone/DNA topoisomerase II/histidine kinase"/>
    <property type="match status" value="1"/>
</dbReference>